<feature type="region of interest" description="Disordered" evidence="1">
    <location>
        <begin position="317"/>
        <end position="343"/>
    </location>
</feature>
<evidence type="ECO:0000256" key="1">
    <source>
        <dbReference type="SAM" id="MobiDB-lite"/>
    </source>
</evidence>
<sequence>MEHMRSIGRACLAMSLLASAAGCGGRGSVYPAADPASAAHGDAVPSGAHDVVPAAPAAPPGRAAFELDAPAPTDASGASPGAFGQASPSAPPGAFGDSSSPAPSAERAEGAARKAPSSQIAPEPIDRPGLGTEWGETRVSRISTTPFLRADVERPFAVASLFYNDADGARAMAAASGFRRTSPQAFTLAGGAVAVGLRGESGGFLSGFVAGEKSHAVGEAGQRYSIVLRNLTPIRIECVVSVDGLDVLDGQPAAFSKRGYLIDPDGELEIDGFRQSVDTVAAFRFGSVRGSYANQKHGDTRNVGVIGVALFHERGTTPWTPGELRRRQEANPFPGQFATPPGR</sequence>
<dbReference type="RefSeq" id="WP_234023004.1">
    <property type="nucleotide sequence ID" value="NZ_CP012673.1"/>
</dbReference>
<dbReference type="EMBL" id="CP012673">
    <property type="protein sequence ID" value="AUX47412.1"/>
    <property type="molecule type" value="Genomic_DNA"/>
</dbReference>
<organism evidence="3 4">
    <name type="scientific">Sorangium cellulosum</name>
    <name type="common">Polyangium cellulosum</name>
    <dbReference type="NCBI Taxonomy" id="56"/>
    <lineage>
        <taxon>Bacteria</taxon>
        <taxon>Pseudomonadati</taxon>
        <taxon>Myxococcota</taxon>
        <taxon>Polyangia</taxon>
        <taxon>Polyangiales</taxon>
        <taxon>Polyangiaceae</taxon>
        <taxon>Sorangium</taxon>
    </lineage>
</organism>
<accession>A0A2L0F797</accession>
<evidence type="ECO:0000313" key="4">
    <source>
        <dbReference type="Proteomes" id="UP000238348"/>
    </source>
</evidence>
<evidence type="ECO:0008006" key="5">
    <source>
        <dbReference type="Google" id="ProtNLM"/>
    </source>
</evidence>
<feature type="signal peptide" evidence="2">
    <location>
        <begin position="1"/>
        <end position="20"/>
    </location>
</feature>
<gene>
    <name evidence="3" type="ORF">SOCE26_089320</name>
</gene>
<feature type="compositionally biased region" description="Low complexity" evidence="1">
    <location>
        <begin position="33"/>
        <end position="43"/>
    </location>
</feature>
<feature type="region of interest" description="Disordered" evidence="1">
    <location>
        <begin position="33"/>
        <end position="134"/>
    </location>
</feature>
<reference evidence="3 4" key="1">
    <citation type="submission" date="2015-09" db="EMBL/GenBank/DDBJ databases">
        <title>Sorangium comparison.</title>
        <authorList>
            <person name="Zaburannyi N."/>
            <person name="Bunk B."/>
            <person name="Overmann J."/>
            <person name="Mueller R."/>
        </authorList>
    </citation>
    <scope>NUCLEOTIDE SEQUENCE [LARGE SCALE GENOMIC DNA]</scope>
    <source>
        <strain evidence="3 4">So ce26</strain>
    </source>
</reference>
<proteinExistence type="predicted"/>
<dbReference type="AlphaFoldDB" id="A0A2L0F797"/>
<evidence type="ECO:0000313" key="3">
    <source>
        <dbReference type="EMBL" id="AUX47412.1"/>
    </source>
</evidence>
<keyword evidence="2" id="KW-0732">Signal</keyword>
<protein>
    <recommendedName>
        <fullName evidence="5">Secreted protein</fullName>
    </recommendedName>
</protein>
<dbReference type="PROSITE" id="PS51257">
    <property type="entry name" value="PROKAR_LIPOPROTEIN"/>
    <property type="match status" value="1"/>
</dbReference>
<name>A0A2L0F797_SORCE</name>
<dbReference type="Proteomes" id="UP000238348">
    <property type="component" value="Chromosome"/>
</dbReference>
<feature type="chain" id="PRO_5014862667" description="Secreted protein" evidence="2">
    <location>
        <begin position="21"/>
        <end position="343"/>
    </location>
</feature>
<evidence type="ECO:0000256" key="2">
    <source>
        <dbReference type="SAM" id="SignalP"/>
    </source>
</evidence>